<dbReference type="PANTHER" id="PTHR42685">
    <property type="entry name" value="GERANYLGERANYL DIPHOSPHATE REDUCTASE"/>
    <property type="match status" value="1"/>
</dbReference>
<evidence type="ECO:0000256" key="2">
    <source>
        <dbReference type="ARBA" id="ARBA00022630"/>
    </source>
</evidence>
<keyword evidence="2" id="KW-0285">Flavoprotein</keyword>
<evidence type="ECO:0000256" key="6">
    <source>
        <dbReference type="ARBA" id="ARBA00023264"/>
    </source>
</evidence>
<accession>X1V314</accession>
<dbReference type="InterPro" id="IPR050407">
    <property type="entry name" value="Geranylgeranyl_reductase"/>
</dbReference>
<organism evidence="8">
    <name type="scientific">marine sediment metagenome</name>
    <dbReference type="NCBI Taxonomy" id="412755"/>
    <lineage>
        <taxon>unclassified sequences</taxon>
        <taxon>metagenomes</taxon>
        <taxon>ecological metagenomes</taxon>
    </lineage>
</organism>
<reference evidence="8" key="1">
    <citation type="journal article" date="2014" name="Front. Microbiol.">
        <title>High frequency of phylogenetically diverse reductive dehalogenase-homologous genes in deep subseafloor sedimentary metagenomes.</title>
        <authorList>
            <person name="Kawai M."/>
            <person name="Futagami T."/>
            <person name="Toyoda A."/>
            <person name="Takaki Y."/>
            <person name="Nishi S."/>
            <person name="Hori S."/>
            <person name="Arai W."/>
            <person name="Tsubouchi T."/>
            <person name="Morono Y."/>
            <person name="Uchiyama I."/>
            <person name="Ito T."/>
            <person name="Fujiyama A."/>
            <person name="Inagaki F."/>
            <person name="Takami H."/>
        </authorList>
    </citation>
    <scope>NUCLEOTIDE SEQUENCE</scope>
    <source>
        <strain evidence="8">Expedition CK06-06</strain>
    </source>
</reference>
<protein>
    <recommendedName>
        <fullName evidence="7">Digeranylgeranylglycerophospholipid reductase catalytic domain-containing protein</fullName>
    </recommendedName>
</protein>
<evidence type="ECO:0000313" key="8">
    <source>
        <dbReference type="EMBL" id="GAJ06556.1"/>
    </source>
</evidence>
<dbReference type="GO" id="GO:0008654">
    <property type="term" value="P:phospholipid biosynthetic process"/>
    <property type="evidence" value="ECO:0007669"/>
    <property type="project" value="UniProtKB-KW"/>
</dbReference>
<evidence type="ECO:0000256" key="5">
    <source>
        <dbReference type="ARBA" id="ARBA00023209"/>
    </source>
</evidence>
<dbReference type="SUPFAM" id="SSF51905">
    <property type="entry name" value="FAD/NAD(P)-binding domain"/>
    <property type="match status" value="1"/>
</dbReference>
<evidence type="ECO:0000259" key="7">
    <source>
        <dbReference type="Pfam" id="PF22578"/>
    </source>
</evidence>
<feature type="domain" description="Digeranylgeranylglycerophospholipid reductase catalytic" evidence="7">
    <location>
        <begin position="142"/>
        <end position="203"/>
    </location>
</feature>
<dbReference type="InterPro" id="IPR036188">
    <property type="entry name" value="FAD/NAD-bd_sf"/>
</dbReference>
<keyword evidence="3" id="KW-0560">Oxidoreductase</keyword>
<proteinExistence type="predicted"/>
<keyword evidence="1" id="KW-0444">Lipid biosynthesis</keyword>
<keyword evidence="5" id="KW-0594">Phospholipid biosynthesis</keyword>
<dbReference type="PANTHER" id="PTHR42685:SF18">
    <property type="entry name" value="DIGERANYLGERANYLGLYCEROPHOSPHOLIPID REDUCTASE"/>
    <property type="match status" value="1"/>
</dbReference>
<comment type="caution">
    <text evidence="8">The sequence shown here is derived from an EMBL/GenBank/DDBJ whole genome shotgun (WGS) entry which is preliminary data.</text>
</comment>
<keyword evidence="6" id="KW-1208">Phospholipid metabolism</keyword>
<evidence type="ECO:0000256" key="4">
    <source>
        <dbReference type="ARBA" id="ARBA00023098"/>
    </source>
</evidence>
<dbReference type="EMBL" id="BARW01031820">
    <property type="protein sequence ID" value="GAJ06556.1"/>
    <property type="molecule type" value="Genomic_DNA"/>
</dbReference>
<dbReference type="Pfam" id="PF22578">
    <property type="entry name" value="GGR_cat"/>
    <property type="match status" value="1"/>
</dbReference>
<name>X1V314_9ZZZZ</name>
<sequence length="205" mass="23456">MSTAIALKENNPSLDVVVHEKHKKIGYNHEGRRCGEAHTMEEEWSKWVPEKNSIFNHITKGEVTIGNHKIVTDVEPETGFVLNRQEFICQLARRAKELGTVIKTNDKINSIKDLDGNYIIDASGCPSFIKKELGLKKGLIGSSYQQTLENSNFFDPHTLKFFASEKNGYFWIFPRNPKKTEVNIGIFLFSNQTYKCKNLLEEFKG</sequence>
<dbReference type="GO" id="GO:0016491">
    <property type="term" value="F:oxidoreductase activity"/>
    <property type="evidence" value="ECO:0007669"/>
    <property type="project" value="UniProtKB-KW"/>
</dbReference>
<evidence type="ECO:0000256" key="3">
    <source>
        <dbReference type="ARBA" id="ARBA00023002"/>
    </source>
</evidence>
<keyword evidence="4" id="KW-0443">Lipid metabolism</keyword>
<evidence type="ECO:0000256" key="1">
    <source>
        <dbReference type="ARBA" id="ARBA00022516"/>
    </source>
</evidence>
<dbReference type="Gene3D" id="3.50.50.60">
    <property type="entry name" value="FAD/NAD(P)-binding domain"/>
    <property type="match status" value="1"/>
</dbReference>
<dbReference type="AlphaFoldDB" id="X1V314"/>
<gene>
    <name evidence="8" type="ORF">S12H4_50515</name>
</gene>
<feature type="non-terminal residue" evidence="8">
    <location>
        <position position="205"/>
    </location>
</feature>
<dbReference type="InterPro" id="IPR054715">
    <property type="entry name" value="GGR_cat"/>
</dbReference>